<organism evidence="1 2">
    <name type="scientific">Kaustia mangrovi</name>
    <dbReference type="NCBI Taxonomy" id="2593653"/>
    <lineage>
        <taxon>Bacteria</taxon>
        <taxon>Pseudomonadati</taxon>
        <taxon>Pseudomonadota</taxon>
        <taxon>Alphaproteobacteria</taxon>
        <taxon>Hyphomicrobiales</taxon>
        <taxon>Parvibaculaceae</taxon>
        <taxon>Kaustia</taxon>
    </lineage>
</organism>
<name>A0A7S8C3M2_9HYPH</name>
<proteinExistence type="predicted"/>
<gene>
    <name evidence="1" type="primary">trbK-alt</name>
    <name evidence="1" type="ORF">HW532_08640</name>
</gene>
<dbReference type="Proteomes" id="UP000593594">
    <property type="component" value="Chromosome"/>
</dbReference>
<dbReference type="EMBL" id="CP058214">
    <property type="protein sequence ID" value="QPC42759.1"/>
    <property type="molecule type" value="Genomic_DNA"/>
</dbReference>
<dbReference type="AlphaFoldDB" id="A0A7S8C3M2"/>
<dbReference type="RefSeq" id="WP_213163993.1">
    <property type="nucleotide sequence ID" value="NZ_CP058214.1"/>
</dbReference>
<evidence type="ECO:0000313" key="2">
    <source>
        <dbReference type="Proteomes" id="UP000593594"/>
    </source>
</evidence>
<dbReference type="Pfam" id="PF20084">
    <property type="entry name" value="TrbK"/>
    <property type="match status" value="1"/>
</dbReference>
<keyword evidence="2" id="KW-1185">Reference proteome</keyword>
<protein>
    <submittedName>
        <fullName evidence="1">Putative entry exclusion protein TrbK-alt</fullName>
    </submittedName>
</protein>
<dbReference type="NCBIfam" id="TIGR04360">
    <property type="entry name" value="other_trbK"/>
    <property type="match status" value="1"/>
</dbReference>
<dbReference type="InterPro" id="IPR027587">
    <property type="entry name" value="TrbK"/>
</dbReference>
<evidence type="ECO:0000313" key="1">
    <source>
        <dbReference type="EMBL" id="QPC42759.1"/>
    </source>
</evidence>
<accession>A0A7S8C3M2</accession>
<dbReference type="KEGG" id="kmn:HW532_08640"/>
<reference evidence="1 2" key="1">
    <citation type="submission" date="2020-06" db="EMBL/GenBank/DDBJ databases">
        <title>Genome sequence of 2 isolates from Red Sea Mangroves.</title>
        <authorList>
            <person name="Sefrji F."/>
            <person name="Michoud G."/>
            <person name="Merlino G."/>
            <person name="Daffonchio D."/>
        </authorList>
    </citation>
    <scope>NUCLEOTIDE SEQUENCE [LARGE SCALE GENOMIC DNA]</scope>
    <source>
        <strain evidence="1 2">R1DC25</strain>
    </source>
</reference>
<sequence length="90" mass="9850">MRRSPDHILRLIALGLGGLAALFAAVELANTIAPEAPVEPSAGEDPLQEELARCRTMTPEDLDTDTVCRAAWAEHRRRFLGLPADNTEEE</sequence>